<dbReference type="InParanoid" id="A0A2P6NXC6"/>
<evidence type="ECO:0000313" key="3">
    <source>
        <dbReference type="Proteomes" id="UP000241769"/>
    </source>
</evidence>
<dbReference type="EMBL" id="MDYQ01000009">
    <property type="protein sequence ID" value="PRP88611.1"/>
    <property type="molecule type" value="Genomic_DNA"/>
</dbReference>
<dbReference type="OrthoDB" id="522106at2759"/>
<feature type="region of interest" description="Disordered" evidence="1">
    <location>
        <begin position="1"/>
        <end position="29"/>
    </location>
</feature>
<proteinExistence type="predicted"/>
<comment type="caution">
    <text evidence="2">The sequence shown here is derived from an EMBL/GenBank/DDBJ whole genome shotgun (WGS) entry which is preliminary data.</text>
</comment>
<protein>
    <submittedName>
        <fullName evidence="2">Uncharacterized protein</fullName>
    </submittedName>
</protein>
<keyword evidence="3" id="KW-1185">Reference proteome</keyword>
<accession>A0A2P6NXC6</accession>
<evidence type="ECO:0000256" key="1">
    <source>
        <dbReference type="SAM" id="MobiDB-lite"/>
    </source>
</evidence>
<dbReference type="AlphaFoldDB" id="A0A2P6NXC6"/>
<reference evidence="2 3" key="1">
    <citation type="journal article" date="2018" name="Genome Biol. Evol.">
        <title>Multiple Roots of Fruiting Body Formation in Amoebozoa.</title>
        <authorList>
            <person name="Hillmann F."/>
            <person name="Forbes G."/>
            <person name="Novohradska S."/>
            <person name="Ferling I."/>
            <person name="Riege K."/>
            <person name="Groth M."/>
            <person name="Westermann M."/>
            <person name="Marz M."/>
            <person name="Spaller T."/>
            <person name="Winckler T."/>
            <person name="Schaap P."/>
            <person name="Glockner G."/>
        </authorList>
    </citation>
    <scope>NUCLEOTIDE SEQUENCE [LARGE SCALE GENOMIC DNA]</scope>
    <source>
        <strain evidence="2 3">Jena</strain>
    </source>
</reference>
<organism evidence="2 3">
    <name type="scientific">Planoprotostelium fungivorum</name>
    <dbReference type="NCBI Taxonomy" id="1890364"/>
    <lineage>
        <taxon>Eukaryota</taxon>
        <taxon>Amoebozoa</taxon>
        <taxon>Evosea</taxon>
        <taxon>Variosea</taxon>
        <taxon>Cavosteliida</taxon>
        <taxon>Cavosteliaceae</taxon>
        <taxon>Planoprotostelium</taxon>
    </lineage>
</organism>
<sequence length="64" mass="7462">MQETNLVDFLERQKRPAKDTGPTNKQDLTAELMFEKPQDPRKFVLDRMQSIKAGKYEPIVPRAD</sequence>
<gene>
    <name evidence="2" type="ORF">PROFUN_03022</name>
</gene>
<feature type="compositionally biased region" description="Basic and acidic residues" evidence="1">
    <location>
        <begin position="9"/>
        <end position="18"/>
    </location>
</feature>
<dbReference type="Proteomes" id="UP000241769">
    <property type="component" value="Unassembled WGS sequence"/>
</dbReference>
<name>A0A2P6NXC6_9EUKA</name>
<evidence type="ECO:0000313" key="2">
    <source>
        <dbReference type="EMBL" id="PRP88611.1"/>
    </source>
</evidence>